<dbReference type="Pfam" id="PF18813">
    <property type="entry name" value="PBECR4"/>
    <property type="match status" value="1"/>
</dbReference>
<evidence type="ECO:0000313" key="3">
    <source>
        <dbReference type="Proteomes" id="UP000422837"/>
    </source>
</evidence>
<organism evidence="2 3">
    <name type="scientific">Enterococcus casseliflavus</name>
    <name type="common">Enterococcus flavescens</name>
    <dbReference type="NCBI Taxonomy" id="37734"/>
    <lineage>
        <taxon>Bacteria</taxon>
        <taxon>Bacillati</taxon>
        <taxon>Bacillota</taxon>
        <taxon>Bacilli</taxon>
        <taxon>Lactobacillales</taxon>
        <taxon>Enterococcaceae</taxon>
        <taxon>Enterococcus</taxon>
    </lineage>
</organism>
<evidence type="ECO:0000313" key="2">
    <source>
        <dbReference type="EMBL" id="QGN30303.1"/>
    </source>
</evidence>
<name>A0ABD6Z2R0_ENTCA</name>
<accession>A0ABD6Z2R0</accession>
<dbReference type="AlphaFoldDB" id="A0ABD6Z2R0"/>
<feature type="domain" description="Phage-Barnase-EndoU-ColicinE5/D-RelE like nuclease 4" evidence="1">
    <location>
        <begin position="19"/>
        <end position="154"/>
    </location>
</feature>
<dbReference type="EMBL" id="CP046123">
    <property type="protein sequence ID" value="QGN30303.1"/>
    <property type="molecule type" value="Genomic_DNA"/>
</dbReference>
<protein>
    <recommendedName>
        <fullName evidence="1">Phage-Barnase-EndoU-ColicinE5/D-RelE like nuclease 4 domain-containing protein</fullName>
    </recommendedName>
</protein>
<dbReference type="RefSeq" id="WP_010749262.1">
    <property type="nucleotide sequence ID" value="NZ_CP046123.1"/>
</dbReference>
<reference evidence="2 3" key="1">
    <citation type="submission" date="2019-11" db="EMBL/GenBank/DDBJ databases">
        <title>Detection and genome characteristic of a blood enterococcus casselifavus isolate from Zhengzhou,china.</title>
        <authorList>
            <person name="Wen P."/>
        </authorList>
    </citation>
    <scope>NUCLEOTIDE SEQUENCE [LARGE SCALE GENOMIC DNA]</scope>
    <source>
        <strain evidence="2 3">EC291</strain>
    </source>
</reference>
<dbReference type="Proteomes" id="UP000422837">
    <property type="component" value="Chromosome"/>
</dbReference>
<dbReference type="InterPro" id="IPR041420">
    <property type="entry name" value="PBECR4"/>
</dbReference>
<sequence>MNTDFSLTYNQYLSNFDGKMAILTTKFEPLDRFYIKFDIKQLPHLLGLQYIYTDPPQTLCEMLCNKDITYEKLQRHQNFVKIKDRITLFPYILNIFLEDYNASVIYVSEQDRHGSSMKLDIVFAHPHKNKYLNLGLRETGESIYSPVTFYVFKKGRHPVMPSSKRAKVETIEFINPTRQIQLF</sequence>
<evidence type="ECO:0000259" key="1">
    <source>
        <dbReference type="Pfam" id="PF18813"/>
    </source>
</evidence>
<gene>
    <name evidence="2" type="ORF">GFU50_12635</name>
</gene>
<proteinExistence type="predicted"/>